<keyword evidence="2" id="KW-1185">Reference proteome</keyword>
<comment type="caution">
    <text evidence="1">The sequence shown here is derived from an EMBL/GenBank/DDBJ whole genome shotgun (WGS) entry which is preliminary data.</text>
</comment>
<reference evidence="1" key="1">
    <citation type="submission" date="2023-07" db="EMBL/GenBank/DDBJ databases">
        <title>draft genome sequence of fig (Ficus carica).</title>
        <authorList>
            <person name="Takahashi T."/>
            <person name="Nishimura K."/>
        </authorList>
    </citation>
    <scope>NUCLEOTIDE SEQUENCE</scope>
</reference>
<name>A0AA88ATQ4_FICCA</name>
<dbReference type="EMBL" id="BTGU01000026">
    <property type="protein sequence ID" value="GMN47616.1"/>
    <property type="molecule type" value="Genomic_DNA"/>
</dbReference>
<sequence>MGVRVGFQELGLGFGTGVRVEDEVGYRDGGGVKDGVGDSELRFWVRFSKPDHDLPTVPKLDSDFCPKTCLDNDTET</sequence>
<organism evidence="1 2">
    <name type="scientific">Ficus carica</name>
    <name type="common">Common fig</name>
    <dbReference type="NCBI Taxonomy" id="3494"/>
    <lineage>
        <taxon>Eukaryota</taxon>
        <taxon>Viridiplantae</taxon>
        <taxon>Streptophyta</taxon>
        <taxon>Embryophyta</taxon>
        <taxon>Tracheophyta</taxon>
        <taxon>Spermatophyta</taxon>
        <taxon>Magnoliopsida</taxon>
        <taxon>eudicotyledons</taxon>
        <taxon>Gunneridae</taxon>
        <taxon>Pentapetalae</taxon>
        <taxon>rosids</taxon>
        <taxon>fabids</taxon>
        <taxon>Rosales</taxon>
        <taxon>Moraceae</taxon>
        <taxon>Ficeae</taxon>
        <taxon>Ficus</taxon>
    </lineage>
</organism>
<dbReference type="AlphaFoldDB" id="A0AA88ATQ4"/>
<evidence type="ECO:0000313" key="1">
    <source>
        <dbReference type="EMBL" id="GMN47616.1"/>
    </source>
</evidence>
<protein>
    <submittedName>
        <fullName evidence="1">Uncharacterized protein</fullName>
    </submittedName>
</protein>
<proteinExistence type="predicted"/>
<gene>
    <name evidence="1" type="ORF">TIFTF001_016792</name>
</gene>
<dbReference type="Proteomes" id="UP001187192">
    <property type="component" value="Unassembled WGS sequence"/>
</dbReference>
<accession>A0AA88ATQ4</accession>
<evidence type="ECO:0000313" key="2">
    <source>
        <dbReference type="Proteomes" id="UP001187192"/>
    </source>
</evidence>